<dbReference type="Proteomes" id="UP000623269">
    <property type="component" value="Unassembled WGS sequence"/>
</dbReference>
<protein>
    <submittedName>
        <fullName evidence="2">Stage III sporulation protein AE</fullName>
    </submittedName>
</protein>
<feature type="transmembrane region" description="Helical" evidence="1">
    <location>
        <begin position="360"/>
        <end position="380"/>
    </location>
</feature>
<dbReference type="Pfam" id="PF09546">
    <property type="entry name" value="Spore_III_AE"/>
    <property type="match status" value="1"/>
</dbReference>
<keyword evidence="3" id="KW-1185">Reference proteome</keyword>
<feature type="transmembrane region" description="Helical" evidence="1">
    <location>
        <begin position="201"/>
        <end position="219"/>
    </location>
</feature>
<organism evidence="2 3">
    <name type="scientific">Mobilitalea sibirica</name>
    <dbReference type="NCBI Taxonomy" id="1462919"/>
    <lineage>
        <taxon>Bacteria</taxon>
        <taxon>Bacillati</taxon>
        <taxon>Bacillota</taxon>
        <taxon>Clostridia</taxon>
        <taxon>Lachnospirales</taxon>
        <taxon>Lachnospiraceae</taxon>
        <taxon>Mobilitalea</taxon>
    </lineage>
</organism>
<feature type="transmembrane region" description="Helical" evidence="1">
    <location>
        <begin position="167"/>
        <end position="189"/>
    </location>
</feature>
<name>A0A8J7H1Q2_9FIRM</name>
<dbReference type="AlphaFoldDB" id="A0A8J7H1Q2"/>
<dbReference type="EMBL" id="JAEAGR010000003">
    <property type="protein sequence ID" value="MBH1940200.1"/>
    <property type="molecule type" value="Genomic_DNA"/>
</dbReference>
<dbReference type="RefSeq" id="WP_197660418.1">
    <property type="nucleotide sequence ID" value="NZ_JAEAGR010000003.1"/>
</dbReference>
<gene>
    <name evidence="2" type="ORF">I5677_04730</name>
</gene>
<keyword evidence="1" id="KW-0812">Transmembrane</keyword>
<feature type="transmembrane region" description="Helical" evidence="1">
    <location>
        <begin position="102"/>
        <end position="122"/>
    </location>
</feature>
<feature type="transmembrane region" description="Helical" evidence="1">
    <location>
        <begin position="283"/>
        <end position="301"/>
    </location>
</feature>
<evidence type="ECO:0000256" key="1">
    <source>
        <dbReference type="SAM" id="Phobius"/>
    </source>
</evidence>
<feature type="transmembrane region" description="Helical" evidence="1">
    <location>
        <begin position="307"/>
        <end position="331"/>
    </location>
</feature>
<keyword evidence="1" id="KW-0472">Membrane</keyword>
<feature type="transmembrane region" description="Helical" evidence="1">
    <location>
        <begin position="9"/>
        <end position="30"/>
    </location>
</feature>
<dbReference type="InterPro" id="IPR014194">
    <property type="entry name" value="Spore_III_AE"/>
</dbReference>
<reference evidence="2" key="1">
    <citation type="submission" date="2020-12" db="EMBL/GenBank/DDBJ databases">
        <title>M. sibirica DSM 26468T genome.</title>
        <authorList>
            <person name="Thieme N."/>
            <person name="Rettenmaier R."/>
            <person name="Zverlov V."/>
            <person name="Liebl W."/>
        </authorList>
    </citation>
    <scope>NUCLEOTIDE SEQUENCE</scope>
    <source>
        <strain evidence="2">DSM 26468</strain>
    </source>
</reference>
<accession>A0A8J7H1Q2</accession>
<feature type="transmembrane region" description="Helical" evidence="1">
    <location>
        <begin position="239"/>
        <end position="262"/>
    </location>
</feature>
<comment type="caution">
    <text evidence="2">The sequence shown here is derived from an EMBL/GenBank/DDBJ whole genome shotgun (WGS) entry which is preliminary data.</text>
</comment>
<proteinExistence type="predicted"/>
<feature type="transmembrane region" description="Helical" evidence="1">
    <location>
        <begin position="134"/>
        <end position="161"/>
    </location>
</feature>
<evidence type="ECO:0000313" key="3">
    <source>
        <dbReference type="Proteomes" id="UP000623269"/>
    </source>
</evidence>
<evidence type="ECO:0000313" key="2">
    <source>
        <dbReference type="EMBL" id="MBH1940200.1"/>
    </source>
</evidence>
<sequence length="386" mass="41669">MKDRHRKLILFNLKIMAGVLMALVILMFYLEEAKASTTLSEDINYTEIQEVIDDIMEHGNAIDFRSYVDRLMQGKEAFSLNNIGTQLIQSIKGEVKANLGTFARLISIALIAAIFTNLSMAFKHNQVCETGYYITYLLLFALLMSSFVSASVIAASAIGNILDFMKVLVPAYCMSVGFASGSASSLVYYEVALFMITVVDLVLIKIVIPLINFYMVIMLANNLSKEDMLSKLAGLFETIIRWLLKSLLAAVIGFQAVQGLIIPVADRVKRSALLRASQAIPGVGTAIGGVTQTVISAGVLLKNSIGVAGLVIIIIICAIPLLKLIVIALIYKCGSAALQPVSDKRMIECISASAKSAEMLLHTLFVGAVLFLLSITIVAVTTSGAI</sequence>
<keyword evidence="1" id="KW-1133">Transmembrane helix</keyword>